<dbReference type="InterPro" id="IPR050090">
    <property type="entry name" value="Tyrosine_recombinase_XerCD"/>
</dbReference>
<dbReference type="EMBL" id="RYZS01000001">
    <property type="protein sequence ID" value="RVU95680.1"/>
    <property type="molecule type" value="Genomic_DNA"/>
</dbReference>
<dbReference type="GO" id="GO:0015074">
    <property type="term" value="P:DNA integration"/>
    <property type="evidence" value="ECO:0007669"/>
    <property type="project" value="InterPro"/>
</dbReference>
<dbReference type="Gene3D" id="1.10.150.130">
    <property type="match status" value="1"/>
</dbReference>
<dbReference type="Proteomes" id="UP000288388">
    <property type="component" value="Unassembled WGS sequence"/>
</dbReference>
<evidence type="ECO:0000256" key="3">
    <source>
        <dbReference type="ARBA" id="ARBA00023172"/>
    </source>
</evidence>
<dbReference type="PANTHER" id="PTHR30349">
    <property type="entry name" value="PHAGE INTEGRASE-RELATED"/>
    <property type="match status" value="1"/>
</dbReference>
<keyword evidence="3" id="KW-0233">DNA recombination</keyword>
<evidence type="ECO:0000256" key="1">
    <source>
        <dbReference type="ARBA" id="ARBA00008857"/>
    </source>
</evidence>
<dbReference type="PANTHER" id="PTHR30349:SF64">
    <property type="entry name" value="PROPHAGE INTEGRASE INTD-RELATED"/>
    <property type="match status" value="1"/>
</dbReference>
<evidence type="ECO:0000256" key="2">
    <source>
        <dbReference type="ARBA" id="ARBA00023125"/>
    </source>
</evidence>
<organism evidence="4 5">
    <name type="scientific">Enterococcus avium</name>
    <name type="common">Streptococcus avium</name>
    <dbReference type="NCBI Taxonomy" id="33945"/>
    <lineage>
        <taxon>Bacteria</taxon>
        <taxon>Bacillati</taxon>
        <taxon>Bacillota</taxon>
        <taxon>Bacilli</taxon>
        <taxon>Lactobacillales</taxon>
        <taxon>Enterococcaceae</taxon>
        <taxon>Enterococcus</taxon>
    </lineage>
</organism>
<dbReference type="RefSeq" id="WP_016179844.1">
    <property type="nucleotide sequence ID" value="NZ_CAAKNX010000125.1"/>
</dbReference>
<gene>
    <name evidence="4" type="ORF">EK398_12965</name>
</gene>
<dbReference type="InterPro" id="IPR013762">
    <property type="entry name" value="Integrase-like_cat_sf"/>
</dbReference>
<proteinExistence type="inferred from homology"/>
<dbReference type="PROSITE" id="PS51898">
    <property type="entry name" value="TYR_RECOMBINASE"/>
    <property type="match status" value="1"/>
</dbReference>
<evidence type="ECO:0000313" key="4">
    <source>
        <dbReference type="EMBL" id="RVU95680.1"/>
    </source>
</evidence>
<dbReference type="Gene3D" id="1.10.443.10">
    <property type="entry name" value="Intergrase catalytic core"/>
    <property type="match status" value="1"/>
</dbReference>
<dbReference type="SUPFAM" id="SSF56349">
    <property type="entry name" value="DNA breaking-rejoining enzymes"/>
    <property type="match status" value="1"/>
</dbReference>
<dbReference type="InterPro" id="IPR011010">
    <property type="entry name" value="DNA_brk_join_enz"/>
</dbReference>
<dbReference type="GO" id="GO:0003677">
    <property type="term" value="F:DNA binding"/>
    <property type="evidence" value="ECO:0007669"/>
    <property type="project" value="UniProtKB-KW"/>
</dbReference>
<dbReference type="GO" id="GO:0006310">
    <property type="term" value="P:DNA recombination"/>
    <property type="evidence" value="ECO:0007669"/>
    <property type="project" value="UniProtKB-KW"/>
</dbReference>
<evidence type="ECO:0000313" key="5">
    <source>
        <dbReference type="Proteomes" id="UP000288388"/>
    </source>
</evidence>
<protein>
    <submittedName>
        <fullName evidence="4">Site-specific integrase</fullName>
    </submittedName>
</protein>
<dbReference type="InterPro" id="IPR010998">
    <property type="entry name" value="Integrase_recombinase_N"/>
</dbReference>
<accession>A0A437UQ76</accession>
<comment type="caution">
    <text evidence="4">The sequence shown here is derived from an EMBL/GenBank/DDBJ whole genome shotgun (WGS) entry which is preliminary data.</text>
</comment>
<keyword evidence="2" id="KW-0238">DNA-binding</keyword>
<dbReference type="AlphaFoldDB" id="A0A437UQ76"/>
<comment type="similarity">
    <text evidence="1">Belongs to the 'phage' integrase family.</text>
</comment>
<sequence length="410" mass="48311">MSISKTKSGSYRVRKKYPKDIVSILKLSSASYDKIFSTRKEAKQAEVDFEIKVASVRENKEKIFNKSLGDLLFKDFFESEYWSDYKDGLTSSHPTAPTPATIRNTEDIFRLHLLPMFGKYSLDYLNEHKQFVVKQMNKKAKEYANFKSVRSYFIQVMDLAEEYDYIDYNRLTKPLRKIKSSKKNQLKKLKKEEEKYLCERELLLWFDAVEKDYVDGLLNIQEYTLFWTTFFLSDRKSESYALQWKHVDLNENRIYLSQALDRYANVKATKGNKKSVMMIPAPLKRILLDWKKYQKKELFQFGIKQKGDQFLFTYTNRKGEINQRLHTDYLNRRMQVIQNRHPELTNCTPHKLRHTSATLAKMKGMSLEKISEGLTHSEIATTKIYVNDNSVIELTPASFAYDEIMSTAAK</sequence>
<reference evidence="4 5" key="1">
    <citation type="submission" date="2018-12" db="EMBL/GenBank/DDBJ databases">
        <title>A novel vanA-carrying plasmid in a clinical isolate of Enterococcus avium.</title>
        <authorList>
            <person name="Bernasconi O.J."/>
            <person name="Luzzaro F."/>
            <person name="Endimiani A."/>
        </authorList>
    </citation>
    <scope>NUCLEOTIDE SEQUENCE [LARGE SCALE GENOMIC DNA]</scope>
    <source>
        <strain evidence="4 5">LC0559/18</strain>
    </source>
</reference>
<dbReference type="Pfam" id="PF00589">
    <property type="entry name" value="Phage_integrase"/>
    <property type="match status" value="1"/>
</dbReference>
<name>A0A437UQ76_ENTAV</name>
<dbReference type="InterPro" id="IPR002104">
    <property type="entry name" value="Integrase_catalytic"/>
</dbReference>